<dbReference type="Gene3D" id="1.20.1070.10">
    <property type="entry name" value="Rhodopsin 7-helix transmembrane proteins"/>
    <property type="match status" value="1"/>
</dbReference>
<keyword evidence="8" id="KW-0812">Transmembrane</keyword>
<dbReference type="GO" id="GO:0004930">
    <property type="term" value="F:G protein-coupled receptor activity"/>
    <property type="evidence" value="ECO:0007669"/>
    <property type="project" value="UniProtKB-KW"/>
</dbReference>
<feature type="transmembrane region" description="Helical" evidence="8">
    <location>
        <begin position="33"/>
        <end position="57"/>
    </location>
</feature>
<dbReference type="OrthoDB" id="5987936at2759"/>
<keyword evidence="10" id="KW-1185">Reference proteome</keyword>
<dbReference type="GO" id="GO:0005886">
    <property type="term" value="C:plasma membrane"/>
    <property type="evidence" value="ECO:0007669"/>
    <property type="project" value="UniProtKB-SubCell"/>
</dbReference>
<dbReference type="PANTHER" id="PTHR45695">
    <property type="entry name" value="LEUCOKININ RECEPTOR-RELATED"/>
    <property type="match status" value="1"/>
</dbReference>
<keyword evidence="4" id="KW-1015">Disulfide bond</keyword>
<dbReference type="SUPFAM" id="SSF81321">
    <property type="entry name" value="Family A G protein-coupled receptor-like"/>
    <property type="match status" value="1"/>
</dbReference>
<dbReference type="EMBL" id="WIXP02000015">
    <property type="protein sequence ID" value="KAF6198956.1"/>
    <property type="molecule type" value="Genomic_DNA"/>
</dbReference>
<dbReference type="AlphaFoldDB" id="A0A8S9WSZ8"/>
<organism evidence="9 10">
    <name type="scientific">Apolygus lucorum</name>
    <name type="common">Small green plant bug</name>
    <name type="synonym">Lygocoris lucorum</name>
    <dbReference type="NCBI Taxonomy" id="248454"/>
    <lineage>
        <taxon>Eukaryota</taxon>
        <taxon>Metazoa</taxon>
        <taxon>Ecdysozoa</taxon>
        <taxon>Arthropoda</taxon>
        <taxon>Hexapoda</taxon>
        <taxon>Insecta</taxon>
        <taxon>Pterygota</taxon>
        <taxon>Neoptera</taxon>
        <taxon>Paraneoptera</taxon>
        <taxon>Hemiptera</taxon>
        <taxon>Heteroptera</taxon>
        <taxon>Panheteroptera</taxon>
        <taxon>Cimicomorpha</taxon>
        <taxon>Miridae</taxon>
        <taxon>Mirini</taxon>
        <taxon>Apolygus</taxon>
    </lineage>
</organism>
<evidence type="ECO:0000256" key="6">
    <source>
        <dbReference type="ARBA" id="ARBA00023180"/>
    </source>
</evidence>
<evidence type="ECO:0000256" key="4">
    <source>
        <dbReference type="ARBA" id="ARBA00023157"/>
    </source>
</evidence>
<evidence type="ECO:0000256" key="8">
    <source>
        <dbReference type="SAM" id="Phobius"/>
    </source>
</evidence>
<dbReference type="Proteomes" id="UP000466442">
    <property type="component" value="Unassembled WGS sequence"/>
</dbReference>
<evidence type="ECO:0008006" key="11">
    <source>
        <dbReference type="Google" id="ProtNLM"/>
    </source>
</evidence>
<name>A0A8S9WSZ8_APOLU</name>
<proteinExistence type="predicted"/>
<evidence type="ECO:0000256" key="5">
    <source>
        <dbReference type="ARBA" id="ARBA00023170"/>
    </source>
</evidence>
<evidence type="ECO:0000313" key="10">
    <source>
        <dbReference type="Proteomes" id="UP000466442"/>
    </source>
</evidence>
<sequence length="103" mass="11444">MNKGTVGGIEPAKLFVILVLKSVNLYPMSTPSVMLQIMSQVLAYLNSCVNPILYAFLSENFRKAFRKVIYCGPRGGQHQTINGRHNEAEKSALTKTTRSNDII</sequence>
<keyword evidence="6" id="KW-0325">Glycoprotein</keyword>
<dbReference type="PANTHER" id="PTHR45695:SF23">
    <property type="entry name" value="GALANIN-LIKE G-PROTEIN COUPLED RECEPTOR NPR-9"/>
    <property type="match status" value="1"/>
</dbReference>
<gene>
    <name evidence="9" type="ORF">GE061_006979</name>
</gene>
<accession>A0A8S9WSZ8</accession>
<protein>
    <recommendedName>
        <fullName evidence="11">Thyrotropin-releasing hormone receptor</fullName>
    </recommendedName>
</protein>
<keyword evidence="8" id="KW-1133">Transmembrane helix</keyword>
<keyword evidence="7" id="KW-0807">Transducer</keyword>
<keyword evidence="3" id="KW-0297">G-protein coupled receptor</keyword>
<keyword evidence="2" id="KW-1003">Cell membrane</keyword>
<comment type="caution">
    <text evidence="9">The sequence shown here is derived from an EMBL/GenBank/DDBJ whole genome shotgun (WGS) entry which is preliminary data.</text>
</comment>
<comment type="subcellular location">
    <subcellularLocation>
        <location evidence="1">Cell membrane</location>
        <topology evidence="1">Multi-pass membrane protein</topology>
    </subcellularLocation>
</comment>
<evidence type="ECO:0000256" key="3">
    <source>
        <dbReference type="ARBA" id="ARBA00023040"/>
    </source>
</evidence>
<evidence type="ECO:0000256" key="1">
    <source>
        <dbReference type="ARBA" id="ARBA00004651"/>
    </source>
</evidence>
<evidence type="ECO:0000256" key="2">
    <source>
        <dbReference type="ARBA" id="ARBA00022475"/>
    </source>
</evidence>
<keyword evidence="5" id="KW-0675">Receptor</keyword>
<evidence type="ECO:0000256" key="7">
    <source>
        <dbReference type="ARBA" id="ARBA00023224"/>
    </source>
</evidence>
<keyword evidence="8" id="KW-0472">Membrane</keyword>
<reference evidence="9" key="1">
    <citation type="journal article" date="2021" name="Mol. Ecol. Resour.">
        <title>Apolygus lucorum genome provides insights into omnivorousness and mesophyll feeding.</title>
        <authorList>
            <person name="Liu Y."/>
            <person name="Liu H."/>
            <person name="Wang H."/>
            <person name="Huang T."/>
            <person name="Liu B."/>
            <person name="Yang B."/>
            <person name="Yin L."/>
            <person name="Li B."/>
            <person name="Zhang Y."/>
            <person name="Zhang S."/>
            <person name="Jiang F."/>
            <person name="Zhang X."/>
            <person name="Ren Y."/>
            <person name="Wang B."/>
            <person name="Wang S."/>
            <person name="Lu Y."/>
            <person name="Wu K."/>
            <person name="Fan W."/>
            <person name="Wang G."/>
        </authorList>
    </citation>
    <scope>NUCLEOTIDE SEQUENCE</scope>
    <source>
        <strain evidence="9">12Hb</strain>
    </source>
</reference>
<evidence type="ECO:0000313" key="9">
    <source>
        <dbReference type="EMBL" id="KAF6198956.1"/>
    </source>
</evidence>